<protein>
    <submittedName>
        <fullName evidence="1">Uncharacterized protein</fullName>
    </submittedName>
</protein>
<accession>T1IBV2</accession>
<dbReference type="Proteomes" id="UP000015103">
    <property type="component" value="Unassembled WGS sequence"/>
</dbReference>
<proteinExistence type="predicted"/>
<dbReference type="HOGENOM" id="CLU_2743179_0_0_1"/>
<sequence length="71" mass="8455">MAKIKNMRGKPAPRRVKFKVFASKLICRRSVEDWYFHFRGQSLEACNVKHPEGFIYLELVKKRVKFIATRV</sequence>
<name>T1IBV2_RHOPR</name>
<dbReference type="VEuPathDB" id="VectorBase:RPRC013772"/>
<evidence type="ECO:0000313" key="2">
    <source>
        <dbReference type="Proteomes" id="UP000015103"/>
    </source>
</evidence>
<keyword evidence="2" id="KW-1185">Reference proteome</keyword>
<dbReference type="AlphaFoldDB" id="T1IBV2"/>
<organism evidence="1 2">
    <name type="scientific">Rhodnius prolixus</name>
    <name type="common">Triatomid bug</name>
    <dbReference type="NCBI Taxonomy" id="13249"/>
    <lineage>
        <taxon>Eukaryota</taxon>
        <taxon>Metazoa</taxon>
        <taxon>Ecdysozoa</taxon>
        <taxon>Arthropoda</taxon>
        <taxon>Hexapoda</taxon>
        <taxon>Insecta</taxon>
        <taxon>Pterygota</taxon>
        <taxon>Neoptera</taxon>
        <taxon>Paraneoptera</taxon>
        <taxon>Hemiptera</taxon>
        <taxon>Heteroptera</taxon>
        <taxon>Panheteroptera</taxon>
        <taxon>Cimicomorpha</taxon>
        <taxon>Reduviidae</taxon>
        <taxon>Triatominae</taxon>
        <taxon>Rhodnius</taxon>
    </lineage>
</organism>
<dbReference type="InParanoid" id="T1IBV2"/>
<evidence type="ECO:0000313" key="1">
    <source>
        <dbReference type="EnsemblMetazoa" id="RPRC013772-PA"/>
    </source>
</evidence>
<dbReference type="EMBL" id="ACPB03006463">
    <property type="status" value="NOT_ANNOTATED_CDS"/>
    <property type="molecule type" value="Genomic_DNA"/>
</dbReference>
<dbReference type="EnsemblMetazoa" id="RPRC013772-RA">
    <property type="protein sequence ID" value="RPRC013772-PA"/>
    <property type="gene ID" value="RPRC013772"/>
</dbReference>
<reference evidence="1" key="1">
    <citation type="submission" date="2015-05" db="UniProtKB">
        <authorList>
            <consortium name="EnsemblMetazoa"/>
        </authorList>
    </citation>
    <scope>IDENTIFICATION</scope>
</reference>